<name>D2S233_HALTV</name>
<proteinExistence type="predicted"/>
<keyword evidence="3" id="KW-1185">Reference proteome</keyword>
<evidence type="ECO:0000313" key="2">
    <source>
        <dbReference type="EMBL" id="ADB63430.1"/>
    </source>
</evidence>
<sequence length="77" mass="8618">MHRILRALEKRAVNDQSSLNLFVNGMTIPLSSIGRDDSDDEFQNESNADPEPDPEDDNSEVASENTNNNTESLDRLL</sequence>
<protein>
    <submittedName>
        <fullName evidence="2">Uncharacterized protein</fullName>
    </submittedName>
</protein>
<keyword evidence="2" id="KW-0614">Plasmid</keyword>
<feature type="compositionally biased region" description="Polar residues" evidence="1">
    <location>
        <begin position="61"/>
        <end position="71"/>
    </location>
</feature>
<dbReference type="HOGENOM" id="CLU_2629631_0_0_2"/>
<dbReference type="AlphaFoldDB" id="D2S233"/>
<dbReference type="KEGG" id="htu:Htur_4644"/>
<dbReference type="EMBL" id="CP001862">
    <property type="protein sequence ID" value="ADB63430.1"/>
    <property type="molecule type" value="Genomic_DNA"/>
</dbReference>
<gene>
    <name evidence="2" type="ordered locus">Htur_4644</name>
</gene>
<evidence type="ECO:0000313" key="3">
    <source>
        <dbReference type="Proteomes" id="UP000001903"/>
    </source>
</evidence>
<accession>D2S233</accession>
<dbReference type="Proteomes" id="UP000001903">
    <property type="component" value="Plasmid pHTUR02"/>
</dbReference>
<feature type="compositionally biased region" description="Acidic residues" evidence="1">
    <location>
        <begin position="37"/>
        <end position="59"/>
    </location>
</feature>
<organism evidence="2 3">
    <name type="scientific">Haloterrigena turkmenica (strain ATCC 51198 / DSM 5511 / JCM 9101 / NCIMB 13204 / VKM B-1734 / 4k)</name>
    <name type="common">Halococcus turkmenicus</name>
    <dbReference type="NCBI Taxonomy" id="543526"/>
    <lineage>
        <taxon>Archaea</taxon>
        <taxon>Methanobacteriati</taxon>
        <taxon>Methanobacteriota</taxon>
        <taxon>Stenosarchaea group</taxon>
        <taxon>Halobacteria</taxon>
        <taxon>Halobacteriales</taxon>
        <taxon>Natrialbaceae</taxon>
        <taxon>Haloterrigena</taxon>
    </lineage>
</organism>
<geneLocation type="plasmid" evidence="2 3">
    <name>pHTUR02</name>
</geneLocation>
<evidence type="ECO:0000256" key="1">
    <source>
        <dbReference type="SAM" id="MobiDB-lite"/>
    </source>
</evidence>
<feature type="region of interest" description="Disordered" evidence="1">
    <location>
        <begin position="29"/>
        <end position="77"/>
    </location>
</feature>
<reference evidence="2 3" key="1">
    <citation type="journal article" date="2010" name="Stand. Genomic Sci.">
        <title>Complete genome sequence of Haloterrigena turkmenica type strain (4k).</title>
        <authorList>
            <person name="Saunders E."/>
            <person name="Tindall B.J."/>
            <person name="Fahnrich R."/>
            <person name="Lapidus A."/>
            <person name="Copeland A."/>
            <person name="Del Rio T.G."/>
            <person name="Lucas S."/>
            <person name="Chen F."/>
            <person name="Tice H."/>
            <person name="Cheng J.F."/>
            <person name="Han C."/>
            <person name="Detter J.C."/>
            <person name="Bruce D."/>
            <person name="Goodwin L."/>
            <person name="Chain P."/>
            <person name="Pitluck S."/>
            <person name="Pati A."/>
            <person name="Ivanova N."/>
            <person name="Mavromatis K."/>
            <person name="Chen A."/>
            <person name="Palaniappan K."/>
            <person name="Land M."/>
            <person name="Hauser L."/>
            <person name="Chang Y.J."/>
            <person name="Jeffries C.D."/>
            <person name="Brettin T."/>
            <person name="Rohde M."/>
            <person name="Goker M."/>
            <person name="Bristow J."/>
            <person name="Eisen J.A."/>
            <person name="Markowitz V."/>
            <person name="Hugenholtz P."/>
            <person name="Klenk H.P."/>
            <person name="Kyrpides N.C."/>
        </authorList>
    </citation>
    <scope>NUCLEOTIDE SEQUENCE [LARGE SCALE GENOMIC DNA]</scope>
    <source>
        <strain evidence="3">ATCC 51198 / DSM 5511 / JCM 9101 / NCIMB 13204 / VKM B-1734 / 4k</strain>
    </source>
</reference>